<feature type="coiled-coil region" evidence="4">
    <location>
        <begin position="273"/>
        <end position="321"/>
    </location>
</feature>
<evidence type="ECO:0000256" key="5">
    <source>
        <dbReference type="SAM" id="Phobius"/>
    </source>
</evidence>
<dbReference type="SUPFAM" id="SSF48452">
    <property type="entry name" value="TPR-like"/>
    <property type="match status" value="1"/>
</dbReference>
<evidence type="ECO:0000256" key="3">
    <source>
        <dbReference type="PROSITE-ProRule" id="PRU00339"/>
    </source>
</evidence>
<name>A0A7R7EIZ2_9FIRM</name>
<evidence type="ECO:0000313" key="6">
    <source>
        <dbReference type="EMBL" id="BCN30025.1"/>
    </source>
</evidence>
<keyword evidence="5" id="KW-1133">Transmembrane helix</keyword>
<dbReference type="PANTHER" id="PTHR45586:SF1">
    <property type="entry name" value="LIPOPOLYSACCHARIDE ASSEMBLY PROTEIN B"/>
    <property type="match status" value="1"/>
</dbReference>
<keyword evidence="4" id="KW-0175">Coiled coil</keyword>
<dbReference type="Gene3D" id="1.25.40.10">
    <property type="entry name" value="Tetratricopeptide repeat domain"/>
    <property type="match status" value="2"/>
</dbReference>
<organism evidence="6 7">
    <name type="scientific">Anaeromicropila herbilytica</name>
    <dbReference type="NCBI Taxonomy" id="2785025"/>
    <lineage>
        <taxon>Bacteria</taxon>
        <taxon>Bacillati</taxon>
        <taxon>Bacillota</taxon>
        <taxon>Clostridia</taxon>
        <taxon>Lachnospirales</taxon>
        <taxon>Lachnospiraceae</taxon>
        <taxon>Anaeromicropila</taxon>
    </lineage>
</organism>
<accession>A0A7R7EIZ2</accession>
<dbReference type="EMBL" id="AP024169">
    <property type="protein sequence ID" value="BCN30025.1"/>
    <property type="molecule type" value="Genomic_DNA"/>
</dbReference>
<dbReference type="InterPro" id="IPR051012">
    <property type="entry name" value="CellSynth/LPSAsmb/PSIAsmb"/>
</dbReference>
<reference evidence="6 7" key="1">
    <citation type="submission" date="2020-11" db="EMBL/GenBank/DDBJ databases">
        <title>Draft genome sequencing of a Lachnospiraceae strain isolated from anoxic soil subjected to BSD treatment.</title>
        <authorList>
            <person name="Uek A."/>
            <person name="Tonouchi A."/>
        </authorList>
    </citation>
    <scope>NUCLEOTIDE SEQUENCE [LARGE SCALE GENOMIC DNA]</scope>
    <source>
        <strain evidence="6 7">TB5</strain>
    </source>
</reference>
<dbReference type="InterPro" id="IPR011990">
    <property type="entry name" value="TPR-like_helical_dom_sf"/>
</dbReference>
<dbReference type="RefSeq" id="WP_271715276.1">
    <property type="nucleotide sequence ID" value="NZ_AP024169.1"/>
</dbReference>
<keyword evidence="5" id="KW-0812">Transmembrane</keyword>
<dbReference type="PROSITE" id="PS50005">
    <property type="entry name" value="TPR"/>
    <property type="match status" value="1"/>
</dbReference>
<evidence type="ECO:0000256" key="2">
    <source>
        <dbReference type="ARBA" id="ARBA00022803"/>
    </source>
</evidence>
<evidence type="ECO:0000256" key="1">
    <source>
        <dbReference type="ARBA" id="ARBA00022737"/>
    </source>
</evidence>
<keyword evidence="5" id="KW-0472">Membrane</keyword>
<feature type="repeat" description="TPR" evidence="3">
    <location>
        <begin position="413"/>
        <end position="446"/>
    </location>
</feature>
<dbReference type="PANTHER" id="PTHR45586">
    <property type="entry name" value="TPR REPEAT-CONTAINING PROTEIN PA4667"/>
    <property type="match status" value="1"/>
</dbReference>
<keyword evidence="7" id="KW-1185">Reference proteome</keyword>
<feature type="transmembrane region" description="Helical" evidence="5">
    <location>
        <begin position="243"/>
        <end position="264"/>
    </location>
</feature>
<dbReference type="KEGG" id="ahb:bsdtb5_13200"/>
<dbReference type="AlphaFoldDB" id="A0A7R7EIZ2"/>
<evidence type="ECO:0000256" key="4">
    <source>
        <dbReference type="SAM" id="Coils"/>
    </source>
</evidence>
<keyword evidence="2 3" id="KW-0802">TPR repeat</keyword>
<gene>
    <name evidence="6" type="ORF">bsdtb5_13200</name>
</gene>
<keyword evidence="1" id="KW-0677">Repeat</keyword>
<proteinExistence type="predicted"/>
<evidence type="ECO:0008006" key="8">
    <source>
        <dbReference type="Google" id="ProtNLM"/>
    </source>
</evidence>
<dbReference type="Pfam" id="PF14559">
    <property type="entry name" value="TPR_19"/>
    <property type="match status" value="1"/>
</dbReference>
<protein>
    <recommendedName>
        <fullName evidence="8">Tetratricopeptide repeat protein</fullName>
    </recommendedName>
</protein>
<dbReference type="Proteomes" id="UP000595897">
    <property type="component" value="Chromosome"/>
</dbReference>
<dbReference type="InterPro" id="IPR019734">
    <property type="entry name" value="TPR_rpt"/>
</dbReference>
<sequence length="460" mass="52433">MNCPVCDGPLSKKNRCDRCGEDYSVYVKIYKASNSYYNEGLNRAKVRDLTGAITSLKESLKLYKKNTKARNLLGLVYYEMGESVLALSEWVLSKHFQPEDNDADEYMKAVQSNPTKLETINQAIKKYNTALASANQGNDDLAILQLKKVTSLNPRFIRAHHLLTLLYMKNNENEKARRCLLKISKIDVTNTITLRYLKELGGDNTVTKENSNQISKEEAKERVLNQTTSYMPISTYKEDKPNIMAFINLIVGVVIGLAVSFFLLTPTIKNNATSDLKTKIKTYTEQIQEKENEITTLKSDKDTLQSKIDDLNKQVTDLNANQVDESFYQNLFEAAKLYADGDKTGAAEKLVKVDETKLQIDASKDLYNMIKDDTFSSISKSLYNTGYSQYNSYKYDDAIKTLKESFKYDKTNVDALYFIARCYHNKKDFTNAKKYYNQIIKDFPDSSRASKAKAKLSTIE</sequence>
<dbReference type="SMART" id="SM00028">
    <property type="entry name" value="TPR"/>
    <property type="match status" value="6"/>
</dbReference>
<evidence type="ECO:0000313" key="7">
    <source>
        <dbReference type="Proteomes" id="UP000595897"/>
    </source>
</evidence>